<dbReference type="Proteomes" id="UP000785200">
    <property type="component" value="Unassembled WGS sequence"/>
</dbReference>
<dbReference type="AlphaFoldDB" id="A0A9P6VSN9"/>
<dbReference type="EMBL" id="VNKQ01000002">
    <property type="protein sequence ID" value="KAG0652849.1"/>
    <property type="molecule type" value="Genomic_DNA"/>
</dbReference>
<sequence>MDHTLRCNVLKCRREVNDHAVVTTCCHIFCIDCSNRCQLSGQRDGQRPVCPACDVQLTNPDDVVVANLKPTEDYKTSVLSGLNPNLIMECAGRALNFWAYQAMQEIVYQEYLAKNLTDKYSNLNLQMDKVVNDANSQISHLRNQMSGLQVDQENLRRKNDELSQALREKSRKLLQTQELYDKLKRRALLGQVQDAAHDAVDDTLQASTTADRFVDRVGAQNQYHTSHPIHQGAQSGGMQSPGPGLNTGQHMGPPQFNRGGNTERTWPGFSSQDAIPQNQPVQTPSTHRHRLGSGIAPGARTVLANIQSTGISRTPIPHPNISPSDRQALSSLNPNAATGPGFAGYGLTAGLKVSNPARSPANAVERPVIRSRVAQRTSSGFQSNSNQAFGPSPPGNMFSSRGNVYY</sequence>
<dbReference type="GO" id="GO:0007131">
    <property type="term" value="P:reciprocal meiotic recombination"/>
    <property type="evidence" value="ECO:0007669"/>
    <property type="project" value="InterPro"/>
</dbReference>
<reference evidence="3" key="1">
    <citation type="submission" date="2019-07" db="EMBL/GenBank/DDBJ databases">
        <title>Hyphodiscus hymeniophilus genome sequencing and assembly.</title>
        <authorList>
            <person name="Kramer G."/>
            <person name="Nodwell J."/>
        </authorList>
    </citation>
    <scope>NUCLEOTIDE SEQUENCE</scope>
    <source>
        <strain evidence="3">ATCC 34498</strain>
    </source>
</reference>
<protein>
    <submittedName>
        <fullName evidence="3">RING-type E3 ubiquitin transferase CCNB1IP1</fullName>
    </submittedName>
</protein>
<keyword evidence="1" id="KW-0175">Coiled coil</keyword>
<dbReference type="SUPFAM" id="SSF57850">
    <property type="entry name" value="RING/U-box"/>
    <property type="match status" value="1"/>
</dbReference>
<accession>A0A9P6VSN9</accession>
<evidence type="ECO:0000256" key="2">
    <source>
        <dbReference type="SAM" id="MobiDB-lite"/>
    </source>
</evidence>
<dbReference type="InterPro" id="IPR042448">
    <property type="entry name" value="CCNB1IP1"/>
</dbReference>
<dbReference type="PANTHER" id="PTHR14305">
    <property type="entry name" value="E3 UBIQUITIN-PROTEIN LIGASE CCNB1IP1"/>
    <property type="match status" value="1"/>
</dbReference>
<feature type="region of interest" description="Disordered" evidence="2">
    <location>
        <begin position="227"/>
        <end position="293"/>
    </location>
</feature>
<feature type="compositionally biased region" description="Polar residues" evidence="2">
    <location>
        <begin position="397"/>
        <end position="406"/>
    </location>
</feature>
<keyword evidence="4" id="KW-1185">Reference proteome</keyword>
<evidence type="ECO:0000256" key="1">
    <source>
        <dbReference type="SAM" id="Coils"/>
    </source>
</evidence>
<evidence type="ECO:0000313" key="4">
    <source>
        <dbReference type="Proteomes" id="UP000785200"/>
    </source>
</evidence>
<proteinExistence type="predicted"/>
<comment type="caution">
    <text evidence="3">The sequence shown here is derived from an EMBL/GenBank/DDBJ whole genome shotgun (WGS) entry which is preliminary data.</text>
</comment>
<feature type="region of interest" description="Disordered" evidence="2">
    <location>
        <begin position="375"/>
        <end position="406"/>
    </location>
</feature>
<organism evidence="3 4">
    <name type="scientific">Hyphodiscus hymeniophilus</name>
    <dbReference type="NCBI Taxonomy" id="353542"/>
    <lineage>
        <taxon>Eukaryota</taxon>
        <taxon>Fungi</taxon>
        <taxon>Dikarya</taxon>
        <taxon>Ascomycota</taxon>
        <taxon>Pezizomycotina</taxon>
        <taxon>Leotiomycetes</taxon>
        <taxon>Helotiales</taxon>
        <taxon>Hyphodiscaceae</taxon>
        <taxon>Hyphodiscus</taxon>
    </lineage>
</organism>
<dbReference type="GO" id="GO:0000795">
    <property type="term" value="C:synaptonemal complex"/>
    <property type="evidence" value="ECO:0007669"/>
    <property type="project" value="InterPro"/>
</dbReference>
<feature type="compositionally biased region" description="Polar residues" evidence="2">
    <location>
        <begin position="375"/>
        <end position="389"/>
    </location>
</feature>
<keyword evidence="3" id="KW-0808">Transferase</keyword>
<feature type="compositionally biased region" description="Polar residues" evidence="2">
    <location>
        <begin position="258"/>
        <end position="285"/>
    </location>
</feature>
<evidence type="ECO:0000313" key="3">
    <source>
        <dbReference type="EMBL" id="KAG0652849.1"/>
    </source>
</evidence>
<feature type="coiled-coil region" evidence="1">
    <location>
        <begin position="113"/>
        <end position="186"/>
    </location>
</feature>
<gene>
    <name evidence="3" type="ORF">D0Z07_0604</name>
</gene>
<dbReference type="CDD" id="cd16449">
    <property type="entry name" value="RING-HC"/>
    <property type="match status" value="1"/>
</dbReference>
<dbReference type="OrthoDB" id="441210at2759"/>
<name>A0A9P6VSN9_9HELO</name>
<dbReference type="GO" id="GO:0061630">
    <property type="term" value="F:ubiquitin protein ligase activity"/>
    <property type="evidence" value="ECO:0007669"/>
    <property type="project" value="InterPro"/>
</dbReference>
<dbReference type="PANTHER" id="PTHR14305:SF0">
    <property type="entry name" value="E3 UBIQUITIN-PROTEIN LIGASE CCNB1IP1"/>
    <property type="match status" value="1"/>
</dbReference>